<evidence type="ECO:0000313" key="2">
    <source>
        <dbReference type="EMBL" id="GGC82834.1"/>
    </source>
</evidence>
<evidence type="ECO:0000313" key="3">
    <source>
        <dbReference type="Proteomes" id="UP000637423"/>
    </source>
</evidence>
<dbReference type="AlphaFoldDB" id="A0A916XL42"/>
<feature type="domain" description="HD" evidence="1">
    <location>
        <begin position="22"/>
        <end position="126"/>
    </location>
</feature>
<dbReference type="Gene3D" id="1.10.3210.50">
    <property type="match status" value="1"/>
</dbReference>
<accession>A0A916XL42</accession>
<dbReference type="PANTHER" id="PTHR33594:SF1">
    <property type="entry name" value="HD_PDEASE DOMAIN-CONTAINING PROTEIN"/>
    <property type="match status" value="1"/>
</dbReference>
<dbReference type="SUPFAM" id="SSF109604">
    <property type="entry name" value="HD-domain/PDEase-like"/>
    <property type="match status" value="1"/>
</dbReference>
<proteinExistence type="predicted"/>
<dbReference type="RefSeq" id="WP_229751161.1">
    <property type="nucleotide sequence ID" value="NZ_BMED01000003.1"/>
</dbReference>
<protein>
    <submittedName>
        <fullName evidence="2">Phosphohydrolase</fullName>
    </submittedName>
</protein>
<dbReference type="EMBL" id="BMED01000003">
    <property type="protein sequence ID" value="GGC82834.1"/>
    <property type="molecule type" value="Genomic_DNA"/>
</dbReference>
<name>A0A916XL42_9BURK</name>
<dbReference type="Proteomes" id="UP000637423">
    <property type="component" value="Unassembled WGS sequence"/>
</dbReference>
<dbReference type="Pfam" id="PF01966">
    <property type="entry name" value="HD"/>
    <property type="match status" value="1"/>
</dbReference>
<dbReference type="PANTHER" id="PTHR33594">
    <property type="entry name" value="SUPERFAMILY HYDROLASE, PUTATIVE (AFU_ORTHOLOGUE AFUA_1G03035)-RELATED"/>
    <property type="match status" value="1"/>
</dbReference>
<dbReference type="InterPro" id="IPR006674">
    <property type="entry name" value="HD_domain"/>
</dbReference>
<organism evidence="2 3">
    <name type="scientific">Undibacterium terreum</name>
    <dbReference type="NCBI Taxonomy" id="1224302"/>
    <lineage>
        <taxon>Bacteria</taxon>
        <taxon>Pseudomonadati</taxon>
        <taxon>Pseudomonadota</taxon>
        <taxon>Betaproteobacteria</taxon>
        <taxon>Burkholderiales</taxon>
        <taxon>Oxalobacteraceae</taxon>
        <taxon>Undibacterium</taxon>
    </lineage>
</organism>
<reference evidence="2" key="1">
    <citation type="journal article" date="2014" name="Int. J. Syst. Evol. Microbiol.">
        <title>Complete genome sequence of Corynebacterium casei LMG S-19264T (=DSM 44701T), isolated from a smear-ripened cheese.</title>
        <authorList>
            <consortium name="US DOE Joint Genome Institute (JGI-PGF)"/>
            <person name="Walter F."/>
            <person name="Albersmeier A."/>
            <person name="Kalinowski J."/>
            <person name="Ruckert C."/>
        </authorList>
    </citation>
    <scope>NUCLEOTIDE SEQUENCE</scope>
    <source>
        <strain evidence="2">CGMCC 1.10998</strain>
    </source>
</reference>
<keyword evidence="3" id="KW-1185">Reference proteome</keyword>
<evidence type="ECO:0000259" key="1">
    <source>
        <dbReference type="Pfam" id="PF01966"/>
    </source>
</evidence>
<comment type="caution">
    <text evidence="2">The sequence shown here is derived from an EMBL/GenBank/DDBJ whole genome shotgun (WGS) entry which is preliminary data.</text>
</comment>
<gene>
    <name evidence="2" type="ORF">GCM10011396_32710</name>
</gene>
<sequence length="199" mass="22251">MTYRQAIEDFIWQAAQPADKFSHQPRLYALACSLAQQQTYDDDVLHAAAWLHDLGVFIGHRPADPVALATWDNVKYAVEQVPVLLQKMGFPQHKIPQVVQVISEHLPSGEPRSIEGMLLRDADILEQLGAIGILRTVSKAGRDTRFIRHQDALRSLKKSLEELPAKLKLESARQAAQQKIVLMRDFLAAAEAEGQGLDI</sequence>
<reference evidence="2" key="2">
    <citation type="submission" date="2020-09" db="EMBL/GenBank/DDBJ databases">
        <authorList>
            <person name="Sun Q."/>
            <person name="Zhou Y."/>
        </authorList>
    </citation>
    <scope>NUCLEOTIDE SEQUENCE</scope>
    <source>
        <strain evidence="2">CGMCC 1.10998</strain>
    </source>
</reference>